<dbReference type="GO" id="GO:0016747">
    <property type="term" value="F:acyltransferase activity, transferring groups other than amino-acyl groups"/>
    <property type="evidence" value="ECO:0007669"/>
    <property type="project" value="InterPro"/>
</dbReference>
<dbReference type="EMBL" id="SPHZ02000008">
    <property type="protein sequence ID" value="KAF0902480.1"/>
    <property type="molecule type" value="Genomic_DNA"/>
</dbReference>
<evidence type="ECO:0000256" key="2">
    <source>
        <dbReference type="SAM" id="SignalP"/>
    </source>
</evidence>
<dbReference type="OrthoDB" id="780778at2759"/>
<gene>
    <name evidence="4" type="ORF">E2562_017882</name>
</gene>
<keyword evidence="2" id="KW-0732">Signal</keyword>
<dbReference type="InterPro" id="IPR012392">
    <property type="entry name" value="3-ktacl-CoA_syn"/>
</dbReference>
<dbReference type="GO" id="GO:0016020">
    <property type="term" value="C:membrane"/>
    <property type="evidence" value="ECO:0007669"/>
    <property type="project" value="InterPro"/>
</dbReference>
<accession>A0A6G1CQV5</accession>
<sequence length="108" mass="11524">MLLPICLFHMGGAAALLSTSPAKARFRLKHVVRTLTGAQDSAYLCAFQEEDENGNVGINLSKELMAIASNAPKANITAIAPLVLPTSEQLKFALCFIARKALSGRVKP</sequence>
<feature type="chain" id="PRO_5026193410" description="FAE domain-containing protein" evidence="2">
    <location>
        <begin position="16"/>
        <end position="108"/>
    </location>
</feature>
<organism evidence="4 5">
    <name type="scientific">Oryza meyeriana var. granulata</name>
    <dbReference type="NCBI Taxonomy" id="110450"/>
    <lineage>
        <taxon>Eukaryota</taxon>
        <taxon>Viridiplantae</taxon>
        <taxon>Streptophyta</taxon>
        <taxon>Embryophyta</taxon>
        <taxon>Tracheophyta</taxon>
        <taxon>Spermatophyta</taxon>
        <taxon>Magnoliopsida</taxon>
        <taxon>Liliopsida</taxon>
        <taxon>Poales</taxon>
        <taxon>Poaceae</taxon>
        <taxon>BOP clade</taxon>
        <taxon>Oryzoideae</taxon>
        <taxon>Oryzeae</taxon>
        <taxon>Oryzinae</taxon>
        <taxon>Oryza</taxon>
        <taxon>Oryza meyeriana</taxon>
    </lineage>
</organism>
<evidence type="ECO:0000259" key="3">
    <source>
        <dbReference type="Pfam" id="PF08392"/>
    </source>
</evidence>
<evidence type="ECO:0000313" key="5">
    <source>
        <dbReference type="Proteomes" id="UP000479710"/>
    </source>
</evidence>
<feature type="domain" description="FAE" evidence="3">
    <location>
        <begin position="1"/>
        <end position="100"/>
    </location>
</feature>
<dbReference type="GO" id="GO:0006633">
    <property type="term" value="P:fatty acid biosynthetic process"/>
    <property type="evidence" value="ECO:0007669"/>
    <property type="project" value="InterPro"/>
</dbReference>
<evidence type="ECO:0000256" key="1">
    <source>
        <dbReference type="ARBA" id="ARBA00023315"/>
    </source>
</evidence>
<keyword evidence="1" id="KW-0808">Transferase</keyword>
<comment type="caution">
    <text evidence="4">The sequence shown here is derived from an EMBL/GenBank/DDBJ whole genome shotgun (WGS) entry which is preliminary data.</text>
</comment>
<keyword evidence="1" id="KW-0012">Acyltransferase</keyword>
<evidence type="ECO:0000313" key="4">
    <source>
        <dbReference type="EMBL" id="KAF0902480.1"/>
    </source>
</evidence>
<dbReference type="InterPro" id="IPR013601">
    <property type="entry name" value="FAE1_typ3_polyketide_synth"/>
</dbReference>
<dbReference type="AlphaFoldDB" id="A0A6G1CQV5"/>
<dbReference type="Pfam" id="PF08392">
    <property type="entry name" value="FAE1_CUT1_RppA"/>
    <property type="match status" value="1"/>
</dbReference>
<dbReference type="Proteomes" id="UP000479710">
    <property type="component" value="Unassembled WGS sequence"/>
</dbReference>
<keyword evidence="5" id="KW-1185">Reference proteome</keyword>
<reference evidence="4 5" key="1">
    <citation type="submission" date="2019-11" db="EMBL/GenBank/DDBJ databases">
        <title>Whole genome sequence of Oryza granulata.</title>
        <authorList>
            <person name="Li W."/>
        </authorList>
    </citation>
    <scope>NUCLEOTIDE SEQUENCE [LARGE SCALE GENOMIC DNA]</scope>
    <source>
        <strain evidence="5">cv. Menghai</strain>
        <tissue evidence="4">Leaf</tissue>
    </source>
</reference>
<proteinExistence type="predicted"/>
<feature type="signal peptide" evidence="2">
    <location>
        <begin position="1"/>
        <end position="15"/>
    </location>
</feature>
<dbReference type="PANTHER" id="PTHR31561">
    <property type="entry name" value="3-KETOACYL-COA SYNTHASE"/>
    <property type="match status" value="1"/>
</dbReference>
<protein>
    <recommendedName>
        <fullName evidence="3">FAE domain-containing protein</fullName>
    </recommendedName>
</protein>
<name>A0A6G1CQV5_9ORYZ</name>